<proteinExistence type="predicted"/>
<dbReference type="HOGENOM" id="CLU_2040953_0_0_1"/>
<dbReference type="EnsemblMetazoa" id="RPRC014176-RA">
    <property type="protein sequence ID" value="RPRC014176-PA"/>
    <property type="gene ID" value="RPRC014176"/>
</dbReference>
<dbReference type="Proteomes" id="UP000015103">
    <property type="component" value="Unassembled WGS sequence"/>
</dbReference>
<evidence type="ECO:0000313" key="2">
    <source>
        <dbReference type="Proteomes" id="UP000015103"/>
    </source>
</evidence>
<dbReference type="EMBL" id="ACPB03038297">
    <property type="status" value="NOT_ANNOTATED_CDS"/>
    <property type="molecule type" value="Genomic_DNA"/>
</dbReference>
<dbReference type="AlphaFoldDB" id="T1ID06"/>
<evidence type="ECO:0008006" key="3">
    <source>
        <dbReference type="Google" id="ProtNLM"/>
    </source>
</evidence>
<evidence type="ECO:0000313" key="1">
    <source>
        <dbReference type="EnsemblMetazoa" id="RPRC014176-PA"/>
    </source>
</evidence>
<reference evidence="1" key="1">
    <citation type="submission" date="2015-05" db="UniProtKB">
        <authorList>
            <consortium name="EnsemblMetazoa"/>
        </authorList>
    </citation>
    <scope>IDENTIFICATION</scope>
</reference>
<dbReference type="STRING" id="13249.T1ID06"/>
<dbReference type="InParanoid" id="T1ID06"/>
<protein>
    <recommendedName>
        <fullName evidence="3">Transposase Helix-turn-helix domain-containing protein</fullName>
    </recommendedName>
</protein>
<dbReference type="eggNOG" id="ENOG502TBPH">
    <property type="taxonomic scope" value="Eukaryota"/>
</dbReference>
<keyword evidence="2" id="KW-1185">Reference proteome</keyword>
<accession>T1ID06</accession>
<sequence>MSLEATIRYFLLQRNNAIESSTSSSDEEWDTILQNCISEKRKIRPRIINYQSVIDRYSDEEFKSHFRLSRNTFNYLHELIQEDLVRRVPGCPTIPSHQQLMIALWKMATTDSYRSVCDRLT</sequence>
<organism evidence="1 2">
    <name type="scientific">Rhodnius prolixus</name>
    <name type="common">Triatomid bug</name>
    <dbReference type="NCBI Taxonomy" id="13249"/>
    <lineage>
        <taxon>Eukaryota</taxon>
        <taxon>Metazoa</taxon>
        <taxon>Ecdysozoa</taxon>
        <taxon>Arthropoda</taxon>
        <taxon>Hexapoda</taxon>
        <taxon>Insecta</taxon>
        <taxon>Pterygota</taxon>
        <taxon>Neoptera</taxon>
        <taxon>Paraneoptera</taxon>
        <taxon>Hemiptera</taxon>
        <taxon>Heteroptera</taxon>
        <taxon>Panheteroptera</taxon>
        <taxon>Cimicomorpha</taxon>
        <taxon>Reduviidae</taxon>
        <taxon>Triatominae</taxon>
        <taxon>Rhodnius</taxon>
    </lineage>
</organism>
<dbReference type="VEuPathDB" id="VectorBase:RPRC014176"/>
<name>T1ID06_RHOPR</name>